<reference evidence="1 2" key="1">
    <citation type="submission" date="2019-01" db="EMBL/GenBank/DDBJ databases">
        <title>Pseudoxanthomonas composti sp. nov., isolated from compost.</title>
        <authorList>
            <person name="Yang G."/>
        </authorList>
    </citation>
    <scope>NUCLEOTIDE SEQUENCE [LARGE SCALE GENOMIC DNA]</scope>
    <source>
        <strain evidence="1 2">GSS15</strain>
    </source>
</reference>
<evidence type="ECO:0000313" key="1">
    <source>
        <dbReference type="EMBL" id="RXR05905.1"/>
    </source>
</evidence>
<accession>A0A4Q1JVJ8</accession>
<evidence type="ECO:0000313" key="2">
    <source>
        <dbReference type="Proteomes" id="UP000289784"/>
    </source>
</evidence>
<gene>
    <name evidence="1" type="ORF">EPA99_08590</name>
</gene>
<comment type="caution">
    <text evidence="1">The sequence shown here is derived from an EMBL/GenBank/DDBJ whole genome shotgun (WGS) entry which is preliminary data.</text>
</comment>
<proteinExistence type="predicted"/>
<keyword evidence="2" id="KW-1185">Reference proteome</keyword>
<dbReference type="OrthoDB" id="71604at2"/>
<name>A0A4Q1JVJ8_9GAMM</name>
<dbReference type="Proteomes" id="UP000289784">
    <property type="component" value="Unassembled WGS sequence"/>
</dbReference>
<dbReference type="EMBL" id="SAWZ01000004">
    <property type="protein sequence ID" value="RXR05905.1"/>
    <property type="molecule type" value="Genomic_DNA"/>
</dbReference>
<dbReference type="InterPro" id="IPR005358">
    <property type="entry name" value="Puta_zinc/iron-chelating_dom"/>
</dbReference>
<organism evidence="1 2">
    <name type="scientific">Pseudoxanthomonas composti</name>
    <dbReference type="NCBI Taxonomy" id="2137479"/>
    <lineage>
        <taxon>Bacteria</taxon>
        <taxon>Pseudomonadati</taxon>
        <taxon>Pseudomonadota</taxon>
        <taxon>Gammaproteobacteria</taxon>
        <taxon>Lysobacterales</taxon>
        <taxon>Lysobacteraceae</taxon>
        <taxon>Pseudoxanthomonas</taxon>
    </lineage>
</organism>
<dbReference type="AlphaFoldDB" id="A0A4Q1JVJ8"/>
<dbReference type="Pfam" id="PF03692">
    <property type="entry name" value="CxxCxxCC"/>
    <property type="match status" value="1"/>
</dbReference>
<sequence>MSVGDPHCSSCDALCCRLTVVLCDQDRIAPHLTAREGNLLVMAQNEEGWCAAVDMGRMRCSIYHARPEICRRFAMAGPYCRAISAEAAAPSASSIPLMLC</sequence>
<protein>
    <submittedName>
        <fullName evidence="1">YkgJ family cysteine cluster protein</fullName>
    </submittedName>
</protein>